<dbReference type="Gene3D" id="3.40.630.20">
    <property type="entry name" value="Peptidase C15, pyroglutamyl peptidase I-like"/>
    <property type="match status" value="1"/>
</dbReference>
<dbReference type="InterPro" id="IPR016125">
    <property type="entry name" value="Peptidase_C15-like"/>
</dbReference>
<keyword evidence="5" id="KW-0788">Thiol protease</keyword>
<evidence type="ECO:0000313" key="7">
    <source>
        <dbReference type="RefSeq" id="XP_034246064.1"/>
    </source>
</evidence>
<dbReference type="PRINTS" id="PR00706">
    <property type="entry name" value="PYROGLUPTASE"/>
</dbReference>
<evidence type="ECO:0000256" key="1">
    <source>
        <dbReference type="ARBA" id="ARBA00006641"/>
    </source>
</evidence>
<dbReference type="InterPro" id="IPR036440">
    <property type="entry name" value="Peptidase_C15-like_sf"/>
</dbReference>
<accession>A0A6P8ZQL5</accession>
<keyword evidence="2" id="KW-0963">Cytoplasm</keyword>
<dbReference type="PIRSF" id="PIRSF015592">
    <property type="entry name" value="Prld-crbxl_pptds"/>
    <property type="match status" value="1"/>
</dbReference>
<proteinExistence type="inferred from homology"/>
<dbReference type="RefSeq" id="XP_034246066.1">
    <property type="nucleotide sequence ID" value="XM_034390175.1"/>
</dbReference>
<sequence>MSANKNTVVVTGFGPFGQYKVNASWEAVKLIPSLLDETDINLIIEEIPVEYEETWTKISQLQKEHTPILMIHVGVSHKAKTLTLETCASKNGYSKPDVKGNMLPEQECCIGSEQRVFTKLAVERLAEDLNNLRLGVNFCTSNDAGLYLCEFSYYTSLCVNGQSSLFVHVPDIGKPYFPEQTAQGICEIIRLAVAQINENNCDNCKDVINNIIT</sequence>
<reference evidence="7 8" key="1">
    <citation type="submission" date="2025-04" db="UniProtKB">
        <authorList>
            <consortium name="RefSeq"/>
        </authorList>
    </citation>
    <scope>IDENTIFICATION</scope>
    <source>
        <tissue evidence="7 8">Total insect</tissue>
    </source>
</reference>
<gene>
    <name evidence="7 8 9" type="primary">LOC117648030</name>
</gene>
<dbReference type="Proteomes" id="UP000515158">
    <property type="component" value="Unplaced"/>
</dbReference>
<evidence type="ECO:0000256" key="5">
    <source>
        <dbReference type="ARBA" id="ARBA00022807"/>
    </source>
</evidence>
<evidence type="ECO:0000313" key="8">
    <source>
        <dbReference type="RefSeq" id="XP_034246065.1"/>
    </source>
</evidence>
<evidence type="ECO:0000313" key="6">
    <source>
        <dbReference type="Proteomes" id="UP000515158"/>
    </source>
</evidence>
<dbReference type="RefSeq" id="XP_034246064.1">
    <property type="nucleotide sequence ID" value="XM_034390173.1"/>
</dbReference>
<dbReference type="AlphaFoldDB" id="A0A6P8ZQL5"/>
<dbReference type="OrthoDB" id="407146at2759"/>
<organism evidence="7">
    <name type="scientific">Thrips palmi</name>
    <name type="common">Melon thrips</name>
    <dbReference type="NCBI Taxonomy" id="161013"/>
    <lineage>
        <taxon>Eukaryota</taxon>
        <taxon>Metazoa</taxon>
        <taxon>Ecdysozoa</taxon>
        <taxon>Arthropoda</taxon>
        <taxon>Hexapoda</taxon>
        <taxon>Insecta</taxon>
        <taxon>Pterygota</taxon>
        <taxon>Neoptera</taxon>
        <taxon>Paraneoptera</taxon>
        <taxon>Thysanoptera</taxon>
        <taxon>Terebrantia</taxon>
        <taxon>Thripoidea</taxon>
        <taxon>Thripidae</taxon>
        <taxon>Thrips</taxon>
    </lineage>
</organism>
<dbReference type="Pfam" id="PF01470">
    <property type="entry name" value="Peptidase_C15"/>
    <property type="match status" value="1"/>
</dbReference>
<name>A0A6P8ZQL5_THRPL</name>
<dbReference type="InterPro" id="IPR000816">
    <property type="entry name" value="Peptidase_C15"/>
</dbReference>
<dbReference type="PANTHER" id="PTHR23402">
    <property type="entry name" value="PROTEASE FAMILY C15 PYROGLUTAMYL-PEPTIDASE I-RELATED"/>
    <property type="match status" value="1"/>
</dbReference>
<evidence type="ECO:0000256" key="3">
    <source>
        <dbReference type="ARBA" id="ARBA00022670"/>
    </source>
</evidence>
<dbReference type="GO" id="GO:0005829">
    <property type="term" value="C:cytosol"/>
    <property type="evidence" value="ECO:0007669"/>
    <property type="project" value="InterPro"/>
</dbReference>
<dbReference type="CDD" id="cd00501">
    <property type="entry name" value="Peptidase_C15"/>
    <property type="match status" value="1"/>
</dbReference>
<dbReference type="PANTHER" id="PTHR23402:SF1">
    <property type="entry name" value="PYROGLUTAMYL-PEPTIDASE I"/>
    <property type="match status" value="1"/>
</dbReference>
<keyword evidence="3" id="KW-0645">Protease</keyword>
<evidence type="ECO:0000313" key="9">
    <source>
        <dbReference type="RefSeq" id="XP_034246066.1"/>
    </source>
</evidence>
<protein>
    <submittedName>
        <fullName evidence="7 8">Pyroglutamyl-peptidase 1</fullName>
    </submittedName>
</protein>
<dbReference type="GeneID" id="117648030"/>
<dbReference type="GO" id="GO:0016920">
    <property type="term" value="F:pyroglutamyl-peptidase activity"/>
    <property type="evidence" value="ECO:0007669"/>
    <property type="project" value="InterPro"/>
</dbReference>
<evidence type="ECO:0000256" key="2">
    <source>
        <dbReference type="ARBA" id="ARBA00022490"/>
    </source>
</evidence>
<dbReference type="KEGG" id="tpal:117648030"/>
<comment type="similarity">
    <text evidence="1">Belongs to the peptidase C15 family.</text>
</comment>
<dbReference type="RefSeq" id="XP_034246065.1">
    <property type="nucleotide sequence ID" value="XM_034390174.1"/>
</dbReference>
<dbReference type="SUPFAM" id="SSF53182">
    <property type="entry name" value="Pyrrolidone carboxyl peptidase (pyroglutamate aminopeptidase)"/>
    <property type="match status" value="1"/>
</dbReference>
<keyword evidence="6" id="KW-1185">Reference proteome</keyword>
<dbReference type="GO" id="GO:0006508">
    <property type="term" value="P:proteolysis"/>
    <property type="evidence" value="ECO:0007669"/>
    <property type="project" value="UniProtKB-KW"/>
</dbReference>
<evidence type="ECO:0000256" key="4">
    <source>
        <dbReference type="ARBA" id="ARBA00022801"/>
    </source>
</evidence>
<keyword evidence="4" id="KW-0378">Hydrolase</keyword>